<proteinExistence type="predicted"/>
<name>A0A9P1GWJ1_9PEZI</name>
<evidence type="ECO:0000313" key="3">
    <source>
        <dbReference type="Proteomes" id="UP000838763"/>
    </source>
</evidence>
<keyword evidence="3" id="KW-1185">Reference proteome</keyword>
<sequence length="402" mass="42535">MASQPSKPRRPILQINTTQVPPSRISSSRKIVVVDPKDPTAFNTLSNVYATVIDRSTPVQAEPLTAIKTRQPLQIQTTGLKGAEDAKRTVTPFIPYGPSYPETPLTAHPKSPMNNPEFILPSTMTNTPPLSAGPVESTTPSFSFAPSDMVRRLGASTEATTPIAVAVPTTPRQTRSGPFSKPPRPTSTRAASTASCETPLTPFQRPYPAFAAEAIPAPARKAAKRVGYNSPIEQTIVNSKYVFSHVDLLAEDASPSPMSPALPQVLPTVETVACYSGEERTPGDITPGPLEDMRRKMANLEDDPDEEVGGAIAALRAAEAAAKAKDDVDITAPAMAPGALVAEEAPLQLQLQQLLPTIYVPSSAGYAPDATPSLCSQDSSAESHDVDMSDSSSFCRRAAAAP</sequence>
<evidence type="ECO:0000256" key="1">
    <source>
        <dbReference type="SAM" id="MobiDB-lite"/>
    </source>
</evidence>
<dbReference type="Proteomes" id="UP000838763">
    <property type="component" value="Unassembled WGS sequence"/>
</dbReference>
<organism evidence="2 3">
    <name type="scientific">Parascedosporium putredinis</name>
    <dbReference type="NCBI Taxonomy" id="1442378"/>
    <lineage>
        <taxon>Eukaryota</taxon>
        <taxon>Fungi</taxon>
        <taxon>Dikarya</taxon>
        <taxon>Ascomycota</taxon>
        <taxon>Pezizomycotina</taxon>
        <taxon>Sordariomycetes</taxon>
        <taxon>Hypocreomycetidae</taxon>
        <taxon>Microascales</taxon>
        <taxon>Microascaceae</taxon>
        <taxon>Parascedosporium</taxon>
    </lineage>
</organism>
<reference evidence="2" key="1">
    <citation type="submission" date="2022-11" db="EMBL/GenBank/DDBJ databases">
        <authorList>
            <person name="Scott C."/>
            <person name="Bruce N."/>
        </authorList>
    </citation>
    <scope>NUCLEOTIDE SEQUENCE</scope>
</reference>
<feature type="compositionally biased region" description="Polar residues" evidence="1">
    <location>
        <begin position="186"/>
        <end position="198"/>
    </location>
</feature>
<feature type="region of interest" description="Disordered" evidence="1">
    <location>
        <begin position="1"/>
        <end position="21"/>
    </location>
</feature>
<feature type="region of interest" description="Disordered" evidence="1">
    <location>
        <begin position="169"/>
        <end position="200"/>
    </location>
</feature>
<dbReference type="EMBL" id="CALLCH030000002">
    <property type="protein sequence ID" value="CAI4211595.1"/>
    <property type="molecule type" value="Genomic_DNA"/>
</dbReference>
<dbReference type="OrthoDB" id="5206740at2759"/>
<dbReference type="AlphaFoldDB" id="A0A9P1GWJ1"/>
<feature type="region of interest" description="Disordered" evidence="1">
    <location>
        <begin position="366"/>
        <end position="402"/>
    </location>
</feature>
<gene>
    <name evidence="2" type="ORF">PPNO1_LOCUS1374</name>
</gene>
<accession>A0A9P1GWJ1</accession>
<protein>
    <submittedName>
        <fullName evidence="2">Uncharacterized protein</fullName>
    </submittedName>
</protein>
<comment type="caution">
    <text evidence="2">The sequence shown here is derived from an EMBL/GenBank/DDBJ whole genome shotgun (WGS) entry which is preliminary data.</text>
</comment>
<evidence type="ECO:0000313" key="2">
    <source>
        <dbReference type="EMBL" id="CAI4211595.1"/>
    </source>
</evidence>